<gene>
    <name evidence="2" type="ORF">EJB19_12700</name>
</gene>
<evidence type="ECO:0000259" key="1">
    <source>
        <dbReference type="Pfam" id="PF14485"/>
    </source>
</evidence>
<dbReference type="InterPro" id="IPR027826">
    <property type="entry name" value="DUF4431"/>
</dbReference>
<dbReference type="EMBL" id="RWGX01000005">
    <property type="protein sequence ID" value="RVU87192.1"/>
    <property type="molecule type" value="Genomic_DNA"/>
</dbReference>
<dbReference type="AlphaFoldDB" id="A0AA94JMF1"/>
<organism evidence="2">
    <name type="scientific">Flavobacterium columnare</name>
    <dbReference type="NCBI Taxonomy" id="996"/>
    <lineage>
        <taxon>Bacteria</taxon>
        <taxon>Pseudomonadati</taxon>
        <taxon>Bacteroidota</taxon>
        <taxon>Flavobacteriia</taxon>
        <taxon>Flavobacteriales</taxon>
        <taxon>Flavobacteriaceae</taxon>
        <taxon>Flavobacterium</taxon>
    </lineage>
</organism>
<proteinExistence type="predicted"/>
<dbReference type="RefSeq" id="WP_127822345.1">
    <property type="nucleotide sequence ID" value="NZ_RWGX02000008.1"/>
</dbReference>
<name>A0AA94JMF1_9FLAO</name>
<evidence type="ECO:0000313" key="2">
    <source>
        <dbReference type="EMBL" id="RVU87192.1"/>
    </source>
</evidence>
<accession>A0AA94JMF1</accession>
<sequence>MTKKQFYLLFTSALTLILIFTNPSEENHIQSVKSKLKTAFKKKMTTEMIEDNSNSMQSLGKGIGLLLGDTFIDKMTDGFISRNNYLLFSTTKAEYKGESKVIGFGVLGNVFLSDKVNDIFNKEGKKYKGKVVTELQYGPPGYGEDKVNDKKVYPYFLILDNPINLTVEDGISASVNNVEKIQLTSTQNINLENYKDSDVEISGELFEAHTGHHYTDILIDVKNIE</sequence>
<feature type="domain" description="DUF4431" evidence="1">
    <location>
        <begin position="181"/>
        <end position="225"/>
    </location>
</feature>
<dbReference type="Pfam" id="PF14485">
    <property type="entry name" value="DUF4431"/>
    <property type="match status" value="1"/>
</dbReference>
<comment type="caution">
    <text evidence="2">The sequence shown here is derived from an EMBL/GenBank/DDBJ whole genome shotgun (WGS) entry which is preliminary data.</text>
</comment>
<reference evidence="2" key="1">
    <citation type="submission" date="2018-12" db="EMBL/GenBank/DDBJ databases">
        <title>Draft genome sequence of Flaovobacterium columnare BGFS27 isolated from channel catfish in Alabama.</title>
        <authorList>
            <person name="Cai W."/>
            <person name="Arias C."/>
        </authorList>
    </citation>
    <scope>NUCLEOTIDE SEQUENCE [LARGE SCALE GENOMIC DNA]</scope>
    <source>
        <strain evidence="2">BGFS27</strain>
    </source>
</reference>
<protein>
    <submittedName>
        <fullName evidence="2">DUF4431 domain-containing protein</fullName>
    </submittedName>
</protein>